<feature type="region of interest" description="Disordered" evidence="1">
    <location>
        <begin position="41"/>
        <end position="63"/>
    </location>
</feature>
<comment type="caution">
    <text evidence="2">The sequence shown here is derived from an EMBL/GenBank/DDBJ whole genome shotgun (WGS) entry which is preliminary data.</text>
</comment>
<sequence length="113" mass="12349">MADNLEVDPEKLRDSARLTEEAANRMKAVVGTLRATLASLESDSANQPWGNDKQGKKFADGDKGYKKARTNLLDGGDGATKALFDFADGQRDAATLLRNQEWSNTDTFGRRNA</sequence>
<name>A0A370GLV3_9NOCA</name>
<dbReference type="STRING" id="1210089.GCA_001613165_06526"/>
<evidence type="ECO:0000313" key="3">
    <source>
        <dbReference type="Proteomes" id="UP000255355"/>
    </source>
</evidence>
<organism evidence="2 3">
    <name type="scientific">Nocardia mexicana</name>
    <dbReference type="NCBI Taxonomy" id="279262"/>
    <lineage>
        <taxon>Bacteria</taxon>
        <taxon>Bacillati</taxon>
        <taxon>Actinomycetota</taxon>
        <taxon>Actinomycetes</taxon>
        <taxon>Mycobacteriales</taxon>
        <taxon>Nocardiaceae</taxon>
        <taxon>Nocardia</taxon>
    </lineage>
</organism>
<dbReference type="Proteomes" id="UP000255355">
    <property type="component" value="Unassembled WGS sequence"/>
</dbReference>
<dbReference type="OrthoDB" id="4562648at2"/>
<keyword evidence="3" id="KW-1185">Reference proteome</keyword>
<feature type="compositionally biased region" description="Basic and acidic residues" evidence="1">
    <location>
        <begin position="53"/>
        <end position="63"/>
    </location>
</feature>
<dbReference type="RefSeq" id="WP_068028668.1">
    <property type="nucleotide sequence ID" value="NZ_QQAZ01000016.1"/>
</dbReference>
<dbReference type="EMBL" id="QQAZ01000016">
    <property type="protein sequence ID" value="RDI44705.1"/>
    <property type="molecule type" value="Genomic_DNA"/>
</dbReference>
<reference evidence="2 3" key="1">
    <citation type="submission" date="2018-07" db="EMBL/GenBank/DDBJ databases">
        <title>Genomic Encyclopedia of Type Strains, Phase IV (KMG-IV): sequencing the most valuable type-strain genomes for metagenomic binning, comparative biology and taxonomic classification.</title>
        <authorList>
            <person name="Goeker M."/>
        </authorList>
    </citation>
    <scope>NUCLEOTIDE SEQUENCE [LARGE SCALE GENOMIC DNA]</scope>
    <source>
        <strain evidence="2 3">DSM 44952</strain>
    </source>
</reference>
<dbReference type="AlphaFoldDB" id="A0A370GLV3"/>
<evidence type="ECO:0000313" key="2">
    <source>
        <dbReference type="EMBL" id="RDI44705.1"/>
    </source>
</evidence>
<gene>
    <name evidence="2" type="ORF">DFR68_11695</name>
</gene>
<protein>
    <recommendedName>
        <fullName evidence="4">Excreted virulence factor EspC (Type VII ESX diderm)</fullName>
    </recommendedName>
</protein>
<evidence type="ECO:0000256" key="1">
    <source>
        <dbReference type="SAM" id="MobiDB-lite"/>
    </source>
</evidence>
<evidence type="ECO:0008006" key="4">
    <source>
        <dbReference type="Google" id="ProtNLM"/>
    </source>
</evidence>
<dbReference type="Gene3D" id="1.10.287.1060">
    <property type="entry name" value="ESAT-6-like"/>
    <property type="match status" value="1"/>
</dbReference>
<proteinExistence type="predicted"/>
<accession>A0A370GLV3</accession>